<keyword evidence="7" id="KW-1185">Reference proteome</keyword>
<keyword evidence="1" id="KW-0479">Metal-binding</keyword>
<evidence type="ECO:0000313" key="7">
    <source>
        <dbReference type="Proteomes" id="UP000193642"/>
    </source>
</evidence>
<accession>A0A1Y2BVH5</accession>
<dbReference type="PROSITE" id="PS50865">
    <property type="entry name" value="ZF_MYND_2"/>
    <property type="match status" value="1"/>
</dbReference>
<protein>
    <recommendedName>
        <fullName evidence="5">MYND-type domain-containing protein</fullName>
    </recommendedName>
</protein>
<dbReference type="PROSITE" id="PS01360">
    <property type="entry name" value="ZF_MYND_1"/>
    <property type="match status" value="1"/>
</dbReference>
<gene>
    <name evidence="6" type="ORF">BCR33DRAFT_853953</name>
</gene>
<comment type="caution">
    <text evidence="6">The sequence shown here is derived from an EMBL/GenBank/DDBJ whole genome shotgun (WGS) entry which is preliminary data.</text>
</comment>
<name>A0A1Y2BVH5_9FUNG</name>
<reference evidence="6 7" key="1">
    <citation type="submission" date="2016-07" db="EMBL/GenBank/DDBJ databases">
        <title>Pervasive Adenine N6-methylation of Active Genes in Fungi.</title>
        <authorList>
            <consortium name="DOE Joint Genome Institute"/>
            <person name="Mondo S.J."/>
            <person name="Dannebaum R.O."/>
            <person name="Kuo R.C."/>
            <person name="Labutti K."/>
            <person name="Haridas S."/>
            <person name="Kuo A."/>
            <person name="Salamov A."/>
            <person name="Ahrendt S.R."/>
            <person name="Lipzen A."/>
            <person name="Sullivan W."/>
            <person name="Andreopoulos W.B."/>
            <person name="Clum A."/>
            <person name="Lindquist E."/>
            <person name="Daum C."/>
            <person name="Ramamoorthy G.K."/>
            <person name="Gryganskyi A."/>
            <person name="Culley D."/>
            <person name="Magnuson J.K."/>
            <person name="James T.Y."/>
            <person name="O'Malley M.A."/>
            <person name="Stajich J.E."/>
            <person name="Spatafora J.W."/>
            <person name="Visel A."/>
            <person name="Grigoriev I.V."/>
        </authorList>
    </citation>
    <scope>NUCLEOTIDE SEQUENCE [LARGE SCALE GENOMIC DNA]</scope>
    <source>
        <strain evidence="6 7">JEL800</strain>
    </source>
</reference>
<dbReference type="Proteomes" id="UP000193642">
    <property type="component" value="Unassembled WGS sequence"/>
</dbReference>
<evidence type="ECO:0000313" key="6">
    <source>
        <dbReference type="EMBL" id="ORY38627.1"/>
    </source>
</evidence>
<keyword evidence="3" id="KW-0862">Zinc</keyword>
<evidence type="ECO:0000256" key="3">
    <source>
        <dbReference type="ARBA" id="ARBA00022833"/>
    </source>
</evidence>
<organism evidence="6 7">
    <name type="scientific">Rhizoclosmatium globosum</name>
    <dbReference type="NCBI Taxonomy" id="329046"/>
    <lineage>
        <taxon>Eukaryota</taxon>
        <taxon>Fungi</taxon>
        <taxon>Fungi incertae sedis</taxon>
        <taxon>Chytridiomycota</taxon>
        <taxon>Chytridiomycota incertae sedis</taxon>
        <taxon>Chytridiomycetes</taxon>
        <taxon>Chytridiales</taxon>
        <taxon>Chytriomycetaceae</taxon>
        <taxon>Rhizoclosmatium</taxon>
    </lineage>
</organism>
<dbReference type="SUPFAM" id="SSF144232">
    <property type="entry name" value="HIT/MYND zinc finger-like"/>
    <property type="match status" value="1"/>
</dbReference>
<dbReference type="Gene3D" id="6.10.140.2220">
    <property type="match status" value="1"/>
</dbReference>
<dbReference type="OrthoDB" id="432970at2759"/>
<evidence type="ECO:0000256" key="2">
    <source>
        <dbReference type="ARBA" id="ARBA00022771"/>
    </source>
</evidence>
<sequence>MHQVGRHSDFANPSRWIMNPGIVYGPTTPLESVLVDGVIYHHNLARGTCFCQDSNFGRPYSTPSPRFPGKPAEIMCYMGAKGGRPYRPPYACWACRKFVDTKENTDRKLKKCSRCKAAKYCSVKCQKDHWSTHKLSCIEP</sequence>
<dbReference type="GO" id="GO:0008270">
    <property type="term" value="F:zinc ion binding"/>
    <property type="evidence" value="ECO:0007669"/>
    <property type="project" value="UniProtKB-KW"/>
</dbReference>
<dbReference type="InterPro" id="IPR002893">
    <property type="entry name" value="Znf_MYND"/>
</dbReference>
<evidence type="ECO:0000256" key="4">
    <source>
        <dbReference type="PROSITE-ProRule" id="PRU00134"/>
    </source>
</evidence>
<dbReference type="Pfam" id="PF01753">
    <property type="entry name" value="zf-MYND"/>
    <property type="match status" value="1"/>
</dbReference>
<dbReference type="AlphaFoldDB" id="A0A1Y2BVH5"/>
<proteinExistence type="predicted"/>
<dbReference type="EMBL" id="MCGO01000043">
    <property type="protein sequence ID" value="ORY38627.1"/>
    <property type="molecule type" value="Genomic_DNA"/>
</dbReference>
<evidence type="ECO:0000259" key="5">
    <source>
        <dbReference type="PROSITE" id="PS50865"/>
    </source>
</evidence>
<evidence type="ECO:0000256" key="1">
    <source>
        <dbReference type="ARBA" id="ARBA00022723"/>
    </source>
</evidence>
<feature type="domain" description="MYND-type" evidence="5">
    <location>
        <begin position="92"/>
        <end position="137"/>
    </location>
</feature>
<keyword evidence="2 4" id="KW-0863">Zinc-finger</keyword>